<comment type="caution">
    <text evidence="2">The sequence shown here is derived from an EMBL/GenBank/DDBJ whole genome shotgun (WGS) entry which is preliminary data.</text>
</comment>
<name>A0A812LLL8_9DINO</name>
<sequence>MSGKGRKGAWGDQGFNSRGQDKGHKGQKGQKGKPTSSPTFFEEHAKGQKGKPGHKVGQDGPEHILMPTPCTDSFQTQQLLWSGQGRRKTKRVIQVSVREFTRRLVSGSPSGSCSVCNNYGAGPTLQTFPS</sequence>
<protein>
    <submittedName>
        <fullName evidence="2">Uncharacterized protein</fullName>
    </submittedName>
</protein>
<dbReference type="Proteomes" id="UP000604046">
    <property type="component" value="Unassembled WGS sequence"/>
</dbReference>
<keyword evidence="3" id="KW-1185">Reference proteome</keyword>
<dbReference type="EMBL" id="CAJNDS010001112">
    <property type="protein sequence ID" value="CAE7247359.1"/>
    <property type="molecule type" value="Genomic_DNA"/>
</dbReference>
<evidence type="ECO:0000313" key="2">
    <source>
        <dbReference type="EMBL" id="CAE7247359.1"/>
    </source>
</evidence>
<feature type="region of interest" description="Disordered" evidence="1">
    <location>
        <begin position="1"/>
        <end position="69"/>
    </location>
</feature>
<evidence type="ECO:0000313" key="3">
    <source>
        <dbReference type="Proteomes" id="UP000604046"/>
    </source>
</evidence>
<accession>A0A812LLL8</accession>
<proteinExistence type="predicted"/>
<reference evidence="2" key="1">
    <citation type="submission" date="2021-02" db="EMBL/GenBank/DDBJ databases">
        <authorList>
            <person name="Dougan E. K."/>
            <person name="Rhodes N."/>
            <person name="Thang M."/>
            <person name="Chan C."/>
        </authorList>
    </citation>
    <scope>NUCLEOTIDE SEQUENCE</scope>
</reference>
<gene>
    <name evidence="2" type="ORF">SNAT2548_LOCUS11831</name>
</gene>
<organism evidence="2 3">
    <name type="scientific">Symbiodinium natans</name>
    <dbReference type="NCBI Taxonomy" id="878477"/>
    <lineage>
        <taxon>Eukaryota</taxon>
        <taxon>Sar</taxon>
        <taxon>Alveolata</taxon>
        <taxon>Dinophyceae</taxon>
        <taxon>Suessiales</taxon>
        <taxon>Symbiodiniaceae</taxon>
        <taxon>Symbiodinium</taxon>
    </lineage>
</organism>
<evidence type="ECO:0000256" key="1">
    <source>
        <dbReference type="SAM" id="MobiDB-lite"/>
    </source>
</evidence>
<dbReference type="AlphaFoldDB" id="A0A812LLL8"/>